<evidence type="ECO:0000313" key="3">
    <source>
        <dbReference type="EMBL" id="BCK81315.1"/>
    </source>
</evidence>
<keyword evidence="4" id="KW-1185">Reference proteome</keyword>
<dbReference type="EMBL" id="AP023418">
    <property type="protein sequence ID" value="BCK81315.1"/>
    <property type="molecule type" value="Genomic_DNA"/>
</dbReference>
<dbReference type="Pfam" id="PF17802">
    <property type="entry name" value="SpaA"/>
    <property type="match status" value="1"/>
</dbReference>
<feature type="signal peptide" evidence="1">
    <location>
        <begin position="1"/>
        <end position="28"/>
    </location>
</feature>
<dbReference type="AlphaFoldDB" id="A0A810Q437"/>
<dbReference type="Proteomes" id="UP000681035">
    <property type="component" value="Chromosome"/>
</dbReference>
<dbReference type="KEGG" id="vcop:MM50RIKEN_10780"/>
<evidence type="ECO:0000259" key="2">
    <source>
        <dbReference type="Pfam" id="PF17802"/>
    </source>
</evidence>
<proteinExistence type="predicted"/>
<feature type="domain" description="SpaA-like prealbumin fold" evidence="2">
    <location>
        <begin position="188"/>
        <end position="266"/>
    </location>
</feature>
<reference evidence="3" key="1">
    <citation type="submission" date="2020-09" db="EMBL/GenBank/DDBJ databases">
        <title>New species isolated from human feces.</title>
        <authorList>
            <person name="Kitahara M."/>
            <person name="Shigeno Y."/>
            <person name="Shime M."/>
            <person name="Matsumoto Y."/>
            <person name="Nakamura S."/>
            <person name="Motooka D."/>
            <person name="Fukuoka S."/>
            <person name="Nishikawa H."/>
            <person name="Benno Y."/>
        </authorList>
    </citation>
    <scope>NUCLEOTIDE SEQUENCE</scope>
    <source>
        <strain evidence="3">MM50</strain>
    </source>
</reference>
<keyword evidence="1" id="KW-0732">Signal</keyword>
<name>A0A810Q437_9FIRM</name>
<organism evidence="3 4">
    <name type="scientific">Vescimonas coprocola</name>
    <dbReference type="NCBI Taxonomy" id="2714355"/>
    <lineage>
        <taxon>Bacteria</taxon>
        <taxon>Bacillati</taxon>
        <taxon>Bacillota</taxon>
        <taxon>Clostridia</taxon>
        <taxon>Eubacteriales</taxon>
        <taxon>Oscillospiraceae</taxon>
        <taxon>Vescimonas</taxon>
    </lineage>
</organism>
<feature type="chain" id="PRO_5032618256" description="SpaA-like prealbumin fold domain-containing protein" evidence="1">
    <location>
        <begin position="29"/>
        <end position="289"/>
    </location>
</feature>
<evidence type="ECO:0000313" key="4">
    <source>
        <dbReference type="Proteomes" id="UP000681035"/>
    </source>
</evidence>
<protein>
    <recommendedName>
        <fullName evidence="2">SpaA-like prealbumin fold domain-containing protein</fullName>
    </recommendedName>
</protein>
<dbReference type="RefSeq" id="WP_213542067.1">
    <property type="nucleotide sequence ID" value="NZ_AP023418.1"/>
</dbReference>
<sequence length="289" mass="30552">MKKPMSRLLASVLAAIMLINCMIVTALAADARVISMNYQPHPLYPGMNGNAVVEVDYGDSTGRGICVEPAKDGPAVGSTLSLSEADTTMTRYAYMASQTSDIYRTWCIHHAAANHLGLGNGSRDSGITAVENEVGSVSVPDSFEAFIGRPSNSSYQVMLLWRTKPTGKVTLTKSSANTALTNGNSCYSLAGAVYGVYGSESDAWSDSNRLGTLTTDASGNTVTLELRAGTYWRRELTAPKGYALDTGVYSFSVTAGNTTTLSVSDNPQSDPVGVLLKKIDATSGDGEMR</sequence>
<gene>
    <name evidence="3" type="ORF">MM50RIKEN_10780</name>
</gene>
<evidence type="ECO:0000256" key="1">
    <source>
        <dbReference type="SAM" id="SignalP"/>
    </source>
</evidence>
<accession>A0A810Q437</accession>
<dbReference type="InterPro" id="IPR013783">
    <property type="entry name" value="Ig-like_fold"/>
</dbReference>
<dbReference type="InterPro" id="IPR041033">
    <property type="entry name" value="SpaA_PFL_dom_1"/>
</dbReference>
<dbReference type="Gene3D" id="2.60.40.10">
    <property type="entry name" value="Immunoglobulins"/>
    <property type="match status" value="1"/>
</dbReference>